<dbReference type="EMBL" id="CP022189">
    <property type="protein sequence ID" value="AWI84177.1"/>
    <property type="molecule type" value="Genomic_DNA"/>
</dbReference>
<feature type="transmembrane region" description="Helical" evidence="1">
    <location>
        <begin position="209"/>
        <end position="240"/>
    </location>
</feature>
<organism evidence="2 3">
    <name type="scientific">Alloyangia pacifica</name>
    <dbReference type="NCBI Taxonomy" id="311180"/>
    <lineage>
        <taxon>Bacteria</taxon>
        <taxon>Pseudomonadati</taxon>
        <taxon>Pseudomonadota</taxon>
        <taxon>Alphaproteobacteria</taxon>
        <taxon>Rhodobacterales</taxon>
        <taxon>Roseobacteraceae</taxon>
        <taxon>Alloyangia</taxon>
    </lineage>
</organism>
<evidence type="ECO:0008006" key="4">
    <source>
        <dbReference type="Google" id="ProtNLM"/>
    </source>
</evidence>
<accession>A0A2U8HE82</accession>
<reference evidence="2 3" key="1">
    <citation type="submission" date="2017-06" db="EMBL/GenBank/DDBJ databases">
        <title>Yangia sp. YSBP01 complete genome sequence.</title>
        <authorList>
            <person name="Woo J.-H."/>
            <person name="Kim H.-S."/>
        </authorList>
    </citation>
    <scope>NUCLEOTIDE SEQUENCE [LARGE SCALE GENOMIC DNA]</scope>
    <source>
        <strain evidence="2 3">YSBP01</strain>
    </source>
</reference>
<evidence type="ECO:0000313" key="2">
    <source>
        <dbReference type="EMBL" id="AWI84177.1"/>
    </source>
</evidence>
<dbReference type="KEGG" id="ypac:CEW88_11085"/>
<keyword evidence="1" id="KW-1133">Transmembrane helix</keyword>
<dbReference type="Proteomes" id="UP000244915">
    <property type="component" value="Chromosome 1"/>
</dbReference>
<proteinExistence type="predicted"/>
<feature type="transmembrane region" description="Helical" evidence="1">
    <location>
        <begin position="158"/>
        <end position="174"/>
    </location>
</feature>
<evidence type="ECO:0000256" key="1">
    <source>
        <dbReference type="SAM" id="Phobius"/>
    </source>
</evidence>
<sequence>MQESLAERALRRDRLIVAGLLGLLFLLAALYTVSGAGMEMSAPKMPGMLGKADPSGLGTDMDMAGAWSFGHALLVFLMWWVMMIAMMLPSVAPVVLLYAALGRRGAQALAVPRSCAAFVLGYLAVWALFSALATALQWALEEGGLVSASMMSLTSSRAGALVLIAAGAFQFTPLKQSCLSQCRSPAEVLTRHRRSGMTGAFRMGVEHGWYCLGCCWFLMALLFVGGIMNFAWIVGLALWVAAEKYLPHGPQISKLAGAALVLWGAAILAGVL</sequence>
<feature type="transmembrane region" description="Helical" evidence="1">
    <location>
        <begin position="252"/>
        <end position="271"/>
    </location>
</feature>
<gene>
    <name evidence="2" type="ORF">CEW88_11085</name>
</gene>
<dbReference type="RefSeq" id="WP_108966784.1">
    <property type="nucleotide sequence ID" value="NZ_CP022189.1"/>
</dbReference>
<feature type="transmembrane region" description="Helical" evidence="1">
    <location>
        <begin position="77"/>
        <end position="102"/>
    </location>
</feature>
<protein>
    <recommendedName>
        <fullName evidence="4">DUF2182 domain-containing protein</fullName>
    </recommendedName>
</protein>
<dbReference type="Pfam" id="PF09948">
    <property type="entry name" value="PpoB2"/>
    <property type="match status" value="1"/>
</dbReference>
<evidence type="ECO:0000313" key="3">
    <source>
        <dbReference type="Proteomes" id="UP000244915"/>
    </source>
</evidence>
<keyword evidence="1" id="KW-0472">Membrane</keyword>
<dbReference type="OrthoDB" id="164118at2"/>
<dbReference type="AlphaFoldDB" id="A0A2U8HE82"/>
<name>A0A2U8HE82_9RHOB</name>
<feature type="transmembrane region" description="Helical" evidence="1">
    <location>
        <begin position="114"/>
        <end position="138"/>
    </location>
</feature>
<keyword evidence="1" id="KW-0812">Transmembrane</keyword>
<dbReference type="InterPro" id="IPR018688">
    <property type="entry name" value="PpoB2-like"/>
</dbReference>